<protein>
    <submittedName>
        <fullName evidence="4">TetR family transcriptional regulator</fullName>
    </submittedName>
</protein>
<dbReference type="OrthoDB" id="3218408at2"/>
<dbReference type="PROSITE" id="PS50977">
    <property type="entry name" value="HTH_TETR_2"/>
    <property type="match status" value="1"/>
</dbReference>
<dbReference type="AlphaFoldDB" id="A0A0N9I7V1"/>
<dbReference type="KEGG" id="kphy:AOZ06_23945"/>
<feature type="DNA-binding region" description="H-T-H motif" evidence="2">
    <location>
        <begin position="40"/>
        <end position="59"/>
    </location>
</feature>
<gene>
    <name evidence="4" type="ORF">AOZ06_23945</name>
</gene>
<proteinExistence type="predicted"/>
<evidence type="ECO:0000313" key="5">
    <source>
        <dbReference type="Proteomes" id="UP000063699"/>
    </source>
</evidence>
<keyword evidence="1 2" id="KW-0238">DNA-binding</keyword>
<dbReference type="InterPro" id="IPR001647">
    <property type="entry name" value="HTH_TetR"/>
</dbReference>
<dbReference type="Gene3D" id="1.10.357.10">
    <property type="entry name" value="Tetracycline Repressor, domain 2"/>
    <property type="match status" value="1"/>
</dbReference>
<organism evidence="4 5">
    <name type="scientific">Kibdelosporangium phytohabitans</name>
    <dbReference type="NCBI Taxonomy" id="860235"/>
    <lineage>
        <taxon>Bacteria</taxon>
        <taxon>Bacillati</taxon>
        <taxon>Actinomycetota</taxon>
        <taxon>Actinomycetes</taxon>
        <taxon>Pseudonocardiales</taxon>
        <taxon>Pseudonocardiaceae</taxon>
        <taxon>Kibdelosporangium</taxon>
    </lineage>
</organism>
<feature type="domain" description="HTH tetR-type" evidence="3">
    <location>
        <begin position="17"/>
        <end position="77"/>
    </location>
</feature>
<evidence type="ECO:0000256" key="1">
    <source>
        <dbReference type="ARBA" id="ARBA00023125"/>
    </source>
</evidence>
<dbReference type="InterPro" id="IPR041669">
    <property type="entry name" value="TetR_C_15"/>
</dbReference>
<accession>A0A0N9I7V1</accession>
<dbReference type="InterPro" id="IPR009057">
    <property type="entry name" value="Homeodomain-like_sf"/>
</dbReference>
<dbReference type="STRING" id="860235.AOZ06_23945"/>
<dbReference type="EMBL" id="CP012752">
    <property type="protein sequence ID" value="ALG15018.1"/>
    <property type="molecule type" value="Genomic_DNA"/>
</dbReference>
<dbReference type="PRINTS" id="PR00455">
    <property type="entry name" value="HTHTETR"/>
</dbReference>
<reference evidence="4 5" key="1">
    <citation type="submission" date="2015-07" db="EMBL/GenBank/DDBJ databases">
        <title>Genome sequencing of Kibdelosporangium phytohabitans.</title>
        <authorList>
            <person name="Qin S."/>
            <person name="Xing K."/>
        </authorList>
    </citation>
    <scope>NUCLEOTIDE SEQUENCE [LARGE SCALE GENOMIC DNA]</scope>
    <source>
        <strain evidence="4 5">KLBMP1111</strain>
    </source>
</reference>
<dbReference type="Pfam" id="PF00440">
    <property type="entry name" value="TetR_N"/>
    <property type="match status" value="1"/>
</dbReference>
<name>A0A0N9I7V1_9PSEU</name>
<evidence type="ECO:0000313" key="4">
    <source>
        <dbReference type="EMBL" id="ALG15018.1"/>
    </source>
</evidence>
<dbReference type="Proteomes" id="UP000063699">
    <property type="component" value="Chromosome"/>
</dbReference>
<dbReference type="GO" id="GO:0003700">
    <property type="term" value="F:DNA-binding transcription factor activity"/>
    <property type="evidence" value="ECO:0007669"/>
    <property type="project" value="TreeGrafter"/>
</dbReference>
<evidence type="ECO:0000256" key="2">
    <source>
        <dbReference type="PROSITE-ProRule" id="PRU00335"/>
    </source>
</evidence>
<dbReference type="PANTHER" id="PTHR30055">
    <property type="entry name" value="HTH-TYPE TRANSCRIPTIONAL REGULATOR RUTR"/>
    <property type="match status" value="1"/>
</dbReference>
<dbReference type="PANTHER" id="PTHR30055:SF226">
    <property type="entry name" value="HTH-TYPE TRANSCRIPTIONAL REGULATOR PKSA"/>
    <property type="match status" value="1"/>
</dbReference>
<dbReference type="Pfam" id="PF17918">
    <property type="entry name" value="TetR_C_15"/>
    <property type="match status" value="1"/>
</dbReference>
<keyword evidence="5" id="KW-1185">Reference proteome</keyword>
<dbReference type="GO" id="GO:0000976">
    <property type="term" value="F:transcription cis-regulatory region binding"/>
    <property type="evidence" value="ECO:0007669"/>
    <property type="project" value="TreeGrafter"/>
</dbReference>
<sequence>MSQRRTSPGRPRTKPAEERRADLLDAAERVFVEKGIDAARLDEITDRADVAIGTLYLHFRSKNDLLAAVRARFNDRLVERQNAVVRAMPADDWIGRVDAWLSDAVRAYVEHAELHDVLYDHTPINAKTTMQVSSENAHMEAFRQLITERPDAPAGAPDPAMAANLIYSAWYGATHALLHHEAVDIDRLANELIADITDLAHRYLRIEDGS</sequence>
<dbReference type="SUPFAM" id="SSF46689">
    <property type="entry name" value="Homeodomain-like"/>
    <property type="match status" value="1"/>
</dbReference>
<dbReference type="InterPro" id="IPR050109">
    <property type="entry name" value="HTH-type_TetR-like_transc_reg"/>
</dbReference>
<evidence type="ECO:0000259" key="3">
    <source>
        <dbReference type="PROSITE" id="PS50977"/>
    </source>
</evidence>